<dbReference type="InterPro" id="IPR027417">
    <property type="entry name" value="P-loop_NTPase"/>
</dbReference>
<protein>
    <submittedName>
        <fullName evidence="1">Uncharacterized protein</fullName>
    </submittedName>
</protein>
<sequence length="438" mass="51111">MVEIRPFLLPANWTHRRYYKNLPKEKRTRFIDEMQNASIHKDEKQVLDIIPATLDDVLGTIPRNSDSRIIYCLSARDFPLSLAKRFFRLAQLRGLNFNNIYYVITMLDSISNNLDTDTFARYKQYYTISLRKFVEELALKMKFDICDDHMFVVSDKVQKPLLQLYESIPLHSCTYYVIGETNSGKSKLSKRLMKLAMKEGKCVKRVDDENGDSKDEDVDSRQNANHFYTVSPSPFRTRKNMTYYAPQFDFTLIDTPGYLQKRNGIFGILNERLRLNLYTQYQVDSAPLGVEFKSPTTTEVFSIGEFFFIKPRGITGFKYRRFMYGKPAVYSRYSAATRKMARSDRLVTPKMRRYLIPPFKGKIDLIFDNMGYIEIDNFQGDGSDYWQIFAPQNIKKLIRIPSMSVSLLSGQLADYAPFLEIPMTVNVQDFISDHPTEM</sequence>
<evidence type="ECO:0000313" key="2">
    <source>
        <dbReference type="Proteomes" id="UP000662931"/>
    </source>
</evidence>
<dbReference type="OrthoDB" id="1696305at2759"/>
<reference evidence="1" key="1">
    <citation type="submission" date="2020-10" db="EMBL/GenBank/DDBJ databases">
        <authorList>
            <person name="Roach M.J.R."/>
        </authorList>
    </citation>
    <scope>NUCLEOTIDE SEQUENCE</scope>
    <source>
        <strain evidence="1">CBS 1945</strain>
    </source>
</reference>
<evidence type="ECO:0000313" key="1">
    <source>
        <dbReference type="EMBL" id="QPG72739.1"/>
    </source>
</evidence>
<dbReference type="AlphaFoldDB" id="A0A875RYI6"/>
<dbReference type="GeneID" id="62193441"/>
<dbReference type="KEGG" id="bnn:FOA43_000040"/>
<proteinExistence type="predicted"/>
<dbReference type="EMBL" id="CP064812">
    <property type="protein sequence ID" value="QPG72739.1"/>
    <property type="molecule type" value="Genomic_DNA"/>
</dbReference>
<gene>
    <name evidence="1" type="ORF">FOA43_000040</name>
</gene>
<organism evidence="1 2">
    <name type="scientific">Eeniella nana</name>
    <name type="common">Yeast</name>
    <name type="synonym">Brettanomyces nanus</name>
    <dbReference type="NCBI Taxonomy" id="13502"/>
    <lineage>
        <taxon>Eukaryota</taxon>
        <taxon>Fungi</taxon>
        <taxon>Dikarya</taxon>
        <taxon>Ascomycota</taxon>
        <taxon>Saccharomycotina</taxon>
        <taxon>Pichiomycetes</taxon>
        <taxon>Pichiales</taxon>
        <taxon>Pichiaceae</taxon>
        <taxon>Brettanomyces</taxon>
    </lineage>
</organism>
<dbReference type="Gene3D" id="3.40.50.300">
    <property type="entry name" value="P-loop containing nucleotide triphosphate hydrolases"/>
    <property type="match status" value="1"/>
</dbReference>
<accession>A0A875RYI6</accession>
<dbReference type="RefSeq" id="XP_038776304.1">
    <property type="nucleotide sequence ID" value="XM_038920376.1"/>
</dbReference>
<dbReference type="Proteomes" id="UP000662931">
    <property type="component" value="Chromosome 1"/>
</dbReference>
<keyword evidence="2" id="KW-1185">Reference proteome</keyword>
<dbReference type="SUPFAM" id="SSF52540">
    <property type="entry name" value="P-loop containing nucleoside triphosphate hydrolases"/>
    <property type="match status" value="1"/>
</dbReference>
<name>A0A875RYI6_EENNA</name>